<evidence type="ECO:0000256" key="5">
    <source>
        <dbReference type="SAM" id="MobiDB-lite"/>
    </source>
</evidence>
<evidence type="ECO:0000256" key="3">
    <source>
        <dbReference type="ARBA" id="ARBA00017551"/>
    </source>
</evidence>
<evidence type="ECO:0000313" key="6">
    <source>
        <dbReference type="EMBL" id="VDI58283.1"/>
    </source>
</evidence>
<dbReference type="AlphaFoldDB" id="A0A8B6G429"/>
<dbReference type="EMBL" id="UYJE01007822">
    <property type="protein sequence ID" value="VDI58283.1"/>
    <property type="molecule type" value="Genomic_DNA"/>
</dbReference>
<dbReference type="Proteomes" id="UP000596742">
    <property type="component" value="Unassembled WGS sequence"/>
</dbReference>
<proteinExistence type="inferred from homology"/>
<evidence type="ECO:0000256" key="2">
    <source>
        <dbReference type="ARBA" id="ARBA00006524"/>
    </source>
</evidence>
<keyword evidence="4" id="KW-0698">rRNA processing</keyword>
<protein>
    <recommendedName>
        <fullName evidence="3">Pre-rRNA-processing protein TSR2 homolog</fullName>
    </recommendedName>
</protein>
<feature type="compositionally biased region" description="Polar residues" evidence="5">
    <location>
        <begin position="146"/>
        <end position="185"/>
    </location>
</feature>
<comment type="similarity">
    <text evidence="2">Belongs to the TSR2 family.</text>
</comment>
<sequence>MATSVISPGNTTLFQTSLSQILDSWTVLKLAVEHGFGGGESREKAEWMVLAIDQWFKENKNLDPYEVEEFLADILNAEFDTIADDGSLSEIASMICGVHRLCSNGDEPAVRQRLQHLQKPSLTQCARAPSDDEEDNDEDDMDTGPTHHQNSTHRQNLTNHQNPTQPSQSEGASSESKTNGTTSNESEMEDDGWTTVHRGKRK</sequence>
<keyword evidence="7" id="KW-1185">Reference proteome</keyword>
<feature type="compositionally biased region" description="Acidic residues" evidence="5">
    <location>
        <begin position="131"/>
        <end position="142"/>
    </location>
</feature>
<evidence type="ECO:0000256" key="4">
    <source>
        <dbReference type="ARBA" id="ARBA00022552"/>
    </source>
</evidence>
<reference evidence="6" key="1">
    <citation type="submission" date="2018-11" db="EMBL/GenBank/DDBJ databases">
        <authorList>
            <person name="Alioto T."/>
            <person name="Alioto T."/>
        </authorList>
    </citation>
    <scope>NUCLEOTIDE SEQUENCE</scope>
</reference>
<comment type="function">
    <text evidence="1">May be involved in 20S pre-rRNA processing.</text>
</comment>
<evidence type="ECO:0000313" key="7">
    <source>
        <dbReference type="Proteomes" id="UP000596742"/>
    </source>
</evidence>
<dbReference type="Pfam" id="PF10273">
    <property type="entry name" value="WGG"/>
    <property type="match status" value="1"/>
</dbReference>
<feature type="region of interest" description="Disordered" evidence="5">
    <location>
        <begin position="118"/>
        <end position="202"/>
    </location>
</feature>
<comment type="caution">
    <text evidence="6">The sequence shown here is derived from an EMBL/GenBank/DDBJ whole genome shotgun (WGS) entry which is preliminary data.</text>
</comment>
<evidence type="ECO:0000256" key="1">
    <source>
        <dbReference type="ARBA" id="ARBA00002210"/>
    </source>
</evidence>
<name>A0A8B6G429_MYTGA</name>
<dbReference type="GO" id="GO:0006364">
    <property type="term" value="P:rRNA processing"/>
    <property type="evidence" value="ECO:0007669"/>
    <property type="project" value="UniProtKB-KW"/>
</dbReference>
<dbReference type="InterPro" id="IPR019398">
    <property type="entry name" value="Pre-rRNA_process_TSR2"/>
</dbReference>
<organism evidence="6 7">
    <name type="scientific">Mytilus galloprovincialis</name>
    <name type="common">Mediterranean mussel</name>
    <dbReference type="NCBI Taxonomy" id="29158"/>
    <lineage>
        <taxon>Eukaryota</taxon>
        <taxon>Metazoa</taxon>
        <taxon>Spiralia</taxon>
        <taxon>Lophotrochozoa</taxon>
        <taxon>Mollusca</taxon>
        <taxon>Bivalvia</taxon>
        <taxon>Autobranchia</taxon>
        <taxon>Pteriomorphia</taxon>
        <taxon>Mytilida</taxon>
        <taxon>Mytiloidea</taxon>
        <taxon>Mytilidae</taxon>
        <taxon>Mytilinae</taxon>
        <taxon>Mytilus</taxon>
    </lineage>
</organism>
<dbReference type="PANTHER" id="PTHR21250">
    <property type="entry name" value="PRE-RRNA-PROCESSING PROTEIN TSR2 HOMOLOG"/>
    <property type="match status" value="1"/>
</dbReference>
<accession>A0A8B6G429</accession>
<dbReference type="OrthoDB" id="263560at2759"/>
<gene>
    <name evidence="6" type="ORF">MGAL_10B071808</name>
</gene>